<dbReference type="InterPro" id="IPR017850">
    <property type="entry name" value="Alkaline_phosphatase_core_sf"/>
</dbReference>
<dbReference type="AlphaFoldDB" id="A0A4V1G7X1"/>
<dbReference type="InterPro" id="IPR012549">
    <property type="entry name" value="EptA-like_N"/>
</dbReference>
<keyword evidence="2" id="KW-1003">Cell membrane</keyword>
<dbReference type="Gene3D" id="3.40.720.10">
    <property type="entry name" value="Alkaline Phosphatase, subunit A"/>
    <property type="match status" value="1"/>
</dbReference>
<dbReference type="PANTHER" id="PTHR30443:SF0">
    <property type="entry name" value="PHOSPHOETHANOLAMINE TRANSFERASE EPTA"/>
    <property type="match status" value="1"/>
</dbReference>
<evidence type="ECO:0000256" key="2">
    <source>
        <dbReference type="ARBA" id="ARBA00022475"/>
    </source>
</evidence>
<evidence type="ECO:0000259" key="10">
    <source>
        <dbReference type="Pfam" id="PF08019"/>
    </source>
</evidence>
<name>A0A4V1G7X1_9ENTR</name>
<evidence type="ECO:0000256" key="7">
    <source>
        <dbReference type="ARBA" id="ARBA00023136"/>
    </source>
</evidence>
<keyword evidence="12" id="KW-1185">Reference proteome</keyword>
<proteinExistence type="predicted"/>
<dbReference type="NCBIfam" id="NF008619">
    <property type="entry name" value="PRK11598.1"/>
    <property type="match status" value="1"/>
</dbReference>
<keyword evidence="5 8" id="KW-0812">Transmembrane</keyword>
<evidence type="ECO:0000256" key="4">
    <source>
        <dbReference type="ARBA" id="ARBA00022679"/>
    </source>
</evidence>
<evidence type="ECO:0000256" key="5">
    <source>
        <dbReference type="ARBA" id="ARBA00022692"/>
    </source>
</evidence>
<dbReference type="GO" id="GO:0009244">
    <property type="term" value="P:lipopolysaccharide core region biosynthetic process"/>
    <property type="evidence" value="ECO:0007669"/>
    <property type="project" value="TreeGrafter"/>
</dbReference>
<evidence type="ECO:0000313" key="12">
    <source>
        <dbReference type="Proteomes" id="UP000302163"/>
    </source>
</evidence>
<keyword evidence="3" id="KW-0997">Cell inner membrane</keyword>
<feature type="domain" description="Sulfatase N-terminal" evidence="9">
    <location>
        <begin position="236"/>
        <end position="525"/>
    </location>
</feature>
<dbReference type="GO" id="GO:0016776">
    <property type="term" value="F:phosphotransferase activity, phosphate group as acceptor"/>
    <property type="evidence" value="ECO:0007669"/>
    <property type="project" value="TreeGrafter"/>
</dbReference>
<feature type="transmembrane region" description="Helical" evidence="8">
    <location>
        <begin position="45"/>
        <end position="68"/>
    </location>
</feature>
<feature type="transmembrane region" description="Helical" evidence="8">
    <location>
        <begin position="75"/>
        <end position="97"/>
    </location>
</feature>
<protein>
    <submittedName>
        <fullName evidence="11">Phosphoethanolamine transferase EptA</fullName>
    </submittedName>
</protein>
<dbReference type="OrthoDB" id="9786870at2"/>
<feature type="transmembrane region" description="Helical" evidence="8">
    <location>
        <begin position="12"/>
        <end position="30"/>
    </location>
</feature>
<organism evidence="11 12">
    <name type="scientific">Jejubacter calystegiae</name>
    <dbReference type="NCBI Taxonomy" id="2579935"/>
    <lineage>
        <taxon>Bacteria</taxon>
        <taxon>Pseudomonadati</taxon>
        <taxon>Pseudomonadota</taxon>
        <taxon>Gammaproteobacteria</taxon>
        <taxon>Enterobacterales</taxon>
        <taxon>Enterobacteriaceae</taxon>
        <taxon>Jejubacter</taxon>
    </lineage>
</organism>
<dbReference type="InterPro" id="IPR000917">
    <property type="entry name" value="Sulfatase_N"/>
</dbReference>
<keyword evidence="7 8" id="KW-0472">Membrane</keyword>
<dbReference type="InterPro" id="IPR058130">
    <property type="entry name" value="PEA_transf_C"/>
</dbReference>
<dbReference type="Pfam" id="PF08019">
    <property type="entry name" value="EptA_B_N"/>
    <property type="match status" value="1"/>
</dbReference>
<gene>
    <name evidence="11" type="primary">eptA</name>
    <name evidence="11" type="ORF">FEM41_16475</name>
</gene>
<dbReference type="SUPFAM" id="SSF53649">
    <property type="entry name" value="Alkaline phosphatase-like"/>
    <property type="match status" value="1"/>
</dbReference>
<evidence type="ECO:0000259" key="9">
    <source>
        <dbReference type="Pfam" id="PF00884"/>
    </source>
</evidence>
<dbReference type="KEGG" id="izh:FEM41_16475"/>
<dbReference type="PANTHER" id="PTHR30443">
    <property type="entry name" value="INNER MEMBRANE PROTEIN"/>
    <property type="match status" value="1"/>
</dbReference>
<dbReference type="CDD" id="cd16017">
    <property type="entry name" value="LptA"/>
    <property type="match status" value="1"/>
</dbReference>
<keyword evidence="6 8" id="KW-1133">Transmembrane helix</keyword>
<dbReference type="InterPro" id="IPR040423">
    <property type="entry name" value="PEA_transferase"/>
</dbReference>
<dbReference type="GO" id="GO:0005886">
    <property type="term" value="C:plasma membrane"/>
    <property type="evidence" value="ECO:0007669"/>
    <property type="project" value="UniProtKB-SubCell"/>
</dbReference>
<comment type="subcellular location">
    <subcellularLocation>
        <location evidence="1">Cell inner membrane</location>
        <topology evidence="1">Multi-pass membrane protein</topology>
    </subcellularLocation>
</comment>
<dbReference type="RefSeq" id="WP_138097283.1">
    <property type="nucleotide sequence ID" value="NZ_CP040428.1"/>
</dbReference>
<evidence type="ECO:0000256" key="1">
    <source>
        <dbReference type="ARBA" id="ARBA00004429"/>
    </source>
</evidence>
<feature type="transmembrane region" description="Helical" evidence="8">
    <location>
        <begin position="117"/>
        <end position="139"/>
    </location>
</feature>
<dbReference type="Proteomes" id="UP000302163">
    <property type="component" value="Chromosome"/>
</dbReference>
<dbReference type="NCBIfam" id="NF028537">
    <property type="entry name" value="P_eth_NH2_trans"/>
    <property type="match status" value="1"/>
</dbReference>
<accession>A0A4V1G7X1</accession>
<feature type="transmembrane region" description="Helical" evidence="8">
    <location>
        <begin position="151"/>
        <end position="173"/>
    </location>
</feature>
<evidence type="ECO:0000256" key="6">
    <source>
        <dbReference type="ARBA" id="ARBA00022989"/>
    </source>
</evidence>
<evidence type="ECO:0000256" key="8">
    <source>
        <dbReference type="SAM" id="Phobius"/>
    </source>
</evidence>
<keyword evidence="4 11" id="KW-0808">Transferase</keyword>
<evidence type="ECO:0000256" key="3">
    <source>
        <dbReference type="ARBA" id="ARBA00022519"/>
    </source>
</evidence>
<evidence type="ECO:0000313" key="11">
    <source>
        <dbReference type="EMBL" id="QCT21127.1"/>
    </source>
</evidence>
<dbReference type="EMBL" id="CP040428">
    <property type="protein sequence ID" value="QCT21127.1"/>
    <property type="molecule type" value="Genomic_DNA"/>
</dbReference>
<reference evidence="11 12" key="1">
    <citation type="submission" date="2019-05" db="EMBL/GenBank/DDBJ databases">
        <title>Complete genome sequence of Izhakiella calystegiae KSNA2, an endophyte isolated from beach morning glory (Calystegia soldanella).</title>
        <authorList>
            <person name="Jiang L."/>
            <person name="Jeong J.C."/>
            <person name="Kim C.Y."/>
            <person name="Kim D.H."/>
            <person name="Kim S.W."/>
            <person name="Lee j."/>
        </authorList>
    </citation>
    <scope>NUCLEOTIDE SEQUENCE [LARGE SCALE GENOMIC DNA]</scope>
    <source>
        <strain evidence="11 12">KSNA2</strain>
    </source>
</reference>
<sequence length="550" mass="61896">MLLKNKLQCNDSLFNLLCATLFTLINALFIRRSWQAIAPHSSREFLFAASVPLVLFCAWLAIFSLITLPLLRKPLLAVLIVGCAVANYFTYSYGAVIDTNMMRNVFETDIQESMALITPQLLLWLALAGLLPAALICTLHVSRAARWWYPLCTRLLTVLLSLLVILLVAALFYKDYASLFRNTKGIAKLVTPPNYISALTNYGKERWFNGDRRLIRIGEDAGRGATLAKERKKTVLIVVLGEASRAQNYSLGGYHRETNPELKKQNVIWFDNATSCGTETAVSVPCMFSGMTRAGYDASTARHREGLMDVLAHAGINVLWRDNDGGCKGACDRIPQTNMTLWNLPEWCSKGSCLDDALLYRLDNILDGVQRDTTIVLHLMGSHGPAWYRRYPSRFRRFTPTCDSNQIQECSRQSLINTYDNTILYTDDVVSRVIDTLKARQSQLNGAMIYLSDHGESLGEEGLYLHGTPRMLAPDEQVRIPFLFWLSEDYARQTGTDTRCLRQSARSTAISQDNLFDTVLGMMDVRTRIYRPGLDLLNGCRSVPERLARG</sequence>
<feature type="domain" description="Phosphoethanolamine transferase N-terminal" evidence="10">
    <location>
        <begin position="55"/>
        <end position="205"/>
    </location>
</feature>
<dbReference type="Pfam" id="PF00884">
    <property type="entry name" value="Sulfatase"/>
    <property type="match status" value="1"/>
</dbReference>